<dbReference type="GO" id="GO:0016020">
    <property type="term" value="C:membrane"/>
    <property type="evidence" value="ECO:0007669"/>
    <property type="project" value="InterPro"/>
</dbReference>
<evidence type="ECO:0000259" key="2">
    <source>
        <dbReference type="PROSITE" id="PS50892"/>
    </source>
</evidence>
<sequence length="93" mass="10800">MDEEMEMNEFQFGSNVNAKKRLLDTRAQVDEVVGIMRVNVEKVLERDQGLSELSERADNLELGASQFLRQAGRLKRKHWWSNVKMMLFCALSP</sequence>
<dbReference type="PRINTS" id="PR00219">
    <property type="entry name" value="SYNAPTOBREVN"/>
</dbReference>
<proteinExistence type="predicted"/>
<dbReference type="PROSITE" id="PS50892">
    <property type="entry name" value="V_SNARE"/>
    <property type="match status" value="1"/>
</dbReference>
<dbReference type="CDD" id="cd15870">
    <property type="entry name" value="R-SNARE_VAMP2"/>
    <property type="match status" value="1"/>
</dbReference>
<dbReference type="InterPro" id="IPR001388">
    <property type="entry name" value="Synaptobrevin-like"/>
</dbReference>
<organism evidence="3 4">
    <name type="scientific">Drosophila gunungcola</name>
    <name type="common">fruit fly</name>
    <dbReference type="NCBI Taxonomy" id="103775"/>
    <lineage>
        <taxon>Eukaryota</taxon>
        <taxon>Metazoa</taxon>
        <taxon>Ecdysozoa</taxon>
        <taxon>Arthropoda</taxon>
        <taxon>Hexapoda</taxon>
        <taxon>Insecta</taxon>
        <taxon>Pterygota</taxon>
        <taxon>Neoptera</taxon>
        <taxon>Endopterygota</taxon>
        <taxon>Diptera</taxon>
        <taxon>Brachycera</taxon>
        <taxon>Muscomorpha</taxon>
        <taxon>Ephydroidea</taxon>
        <taxon>Drosophilidae</taxon>
        <taxon>Drosophila</taxon>
        <taxon>Sophophora</taxon>
    </lineage>
</organism>
<protein>
    <recommendedName>
        <fullName evidence="2">V-SNARE coiled-coil homology domain-containing protein</fullName>
    </recommendedName>
</protein>
<evidence type="ECO:0000256" key="1">
    <source>
        <dbReference type="PROSITE-ProRule" id="PRU00290"/>
    </source>
</evidence>
<dbReference type="GO" id="GO:0016192">
    <property type="term" value="P:vesicle-mediated transport"/>
    <property type="evidence" value="ECO:0007669"/>
    <property type="project" value="InterPro"/>
</dbReference>
<name>A0A9P9YA15_9MUSC</name>
<dbReference type="PANTHER" id="PTHR45701">
    <property type="entry name" value="SYNAPTOBREVIN FAMILY MEMBER"/>
    <property type="match status" value="1"/>
</dbReference>
<accession>A0A9P9YA15</accession>
<comment type="caution">
    <text evidence="3">The sequence shown here is derived from an EMBL/GenBank/DDBJ whole genome shotgun (WGS) entry which is preliminary data.</text>
</comment>
<gene>
    <name evidence="3" type="ORF">M5D96_014102</name>
</gene>
<evidence type="ECO:0000313" key="3">
    <source>
        <dbReference type="EMBL" id="KAI8033144.1"/>
    </source>
</evidence>
<dbReference type="Proteomes" id="UP001059596">
    <property type="component" value="Unassembled WGS sequence"/>
</dbReference>
<reference evidence="3" key="1">
    <citation type="journal article" date="2023" name="Genome Biol. Evol.">
        <title>Long-read-based Genome Assembly of Drosophila gunungcola Reveals Fewer Chemosensory Genes in Flower-breeding Species.</title>
        <authorList>
            <person name="Negi A."/>
            <person name="Liao B.Y."/>
            <person name="Yeh S.D."/>
        </authorList>
    </citation>
    <scope>NUCLEOTIDE SEQUENCE</scope>
    <source>
        <strain evidence="3">Sukarami</strain>
    </source>
</reference>
<dbReference type="EMBL" id="JAMKOV010000179">
    <property type="protein sequence ID" value="KAI8033144.1"/>
    <property type="molecule type" value="Genomic_DNA"/>
</dbReference>
<keyword evidence="4" id="KW-1185">Reference proteome</keyword>
<evidence type="ECO:0000313" key="4">
    <source>
        <dbReference type="Proteomes" id="UP001059596"/>
    </source>
</evidence>
<dbReference type="Gene3D" id="1.20.5.110">
    <property type="match status" value="1"/>
</dbReference>
<dbReference type="InterPro" id="IPR042855">
    <property type="entry name" value="V_SNARE_CC"/>
</dbReference>
<dbReference type="SUPFAM" id="SSF58038">
    <property type="entry name" value="SNARE fusion complex"/>
    <property type="match status" value="1"/>
</dbReference>
<feature type="domain" description="V-SNARE coiled-coil homology" evidence="2">
    <location>
        <begin position="21"/>
        <end position="81"/>
    </location>
</feature>
<dbReference type="InterPro" id="IPR016444">
    <property type="entry name" value="Synaptobrevin/VAMP"/>
</dbReference>
<keyword evidence="1" id="KW-0175">Coiled coil</keyword>
<dbReference type="Pfam" id="PF00957">
    <property type="entry name" value="Synaptobrevin"/>
    <property type="match status" value="1"/>
</dbReference>
<dbReference type="AlphaFoldDB" id="A0A9P9YA15"/>
<dbReference type="PIRSF" id="PIRSF005409">
    <property type="entry name" value="Synaptobrevin_euk"/>
    <property type="match status" value="1"/>
</dbReference>